<protein>
    <submittedName>
        <fullName evidence="1">Uncharacterized protein</fullName>
    </submittedName>
</protein>
<keyword evidence="2" id="KW-1185">Reference proteome</keyword>
<organism evidence="1 2">
    <name type="scientific">Pseudogymnoascus verrucosus</name>
    <dbReference type="NCBI Taxonomy" id="342668"/>
    <lineage>
        <taxon>Eukaryota</taxon>
        <taxon>Fungi</taxon>
        <taxon>Dikarya</taxon>
        <taxon>Ascomycota</taxon>
        <taxon>Pezizomycotina</taxon>
        <taxon>Leotiomycetes</taxon>
        <taxon>Thelebolales</taxon>
        <taxon>Thelebolaceae</taxon>
        <taxon>Pseudogymnoascus</taxon>
    </lineage>
</organism>
<dbReference type="EMBL" id="KV460214">
    <property type="protein sequence ID" value="OBT99071.1"/>
    <property type="molecule type" value="Genomic_DNA"/>
</dbReference>
<gene>
    <name evidence="1" type="ORF">VE01_02421</name>
</gene>
<name>A0A1B8GTC1_9PEZI</name>
<dbReference type="RefSeq" id="XP_018132804.1">
    <property type="nucleotide sequence ID" value="XM_018271930.1"/>
</dbReference>
<dbReference type="AlphaFoldDB" id="A0A1B8GTC1"/>
<sequence length="183" mass="19844">MLFLRGPSLPPQTTYHFHSHSKLNRIWQNHHINGQGETSTPIALPLTLGTLATGAVEGKTWTVATTEIDRTDQEHPSAHATVTMIATTSAMTVVVDDEMIAEIATADGETNRAEMTEADMAPGIWTGMEIGGNTEMIEALETVTEVNATEGETEKATRSAEAEARVENVPGKENHLRMPRTPI</sequence>
<accession>A0A1B8GTC1</accession>
<reference evidence="2" key="2">
    <citation type="journal article" date="2018" name="Nat. Commun.">
        <title>Extreme sensitivity to ultraviolet light in the fungal pathogen causing white-nose syndrome of bats.</title>
        <authorList>
            <person name="Palmer J.M."/>
            <person name="Drees K.P."/>
            <person name="Foster J.T."/>
            <person name="Lindner D.L."/>
        </authorList>
    </citation>
    <scope>NUCLEOTIDE SEQUENCE [LARGE SCALE GENOMIC DNA]</scope>
    <source>
        <strain evidence="2">UAMH 10579</strain>
    </source>
</reference>
<evidence type="ECO:0000313" key="1">
    <source>
        <dbReference type="EMBL" id="OBT99071.1"/>
    </source>
</evidence>
<dbReference type="GeneID" id="28835807"/>
<evidence type="ECO:0000313" key="2">
    <source>
        <dbReference type="Proteomes" id="UP000091956"/>
    </source>
</evidence>
<proteinExistence type="predicted"/>
<dbReference type="Proteomes" id="UP000091956">
    <property type="component" value="Unassembled WGS sequence"/>
</dbReference>
<reference evidence="1 2" key="1">
    <citation type="submission" date="2016-03" db="EMBL/GenBank/DDBJ databases">
        <title>Comparative genomics of Pseudogymnoascus destructans, the fungus causing white-nose syndrome of bats.</title>
        <authorList>
            <person name="Palmer J.M."/>
            <person name="Drees K.P."/>
            <person name="Foster J.T."/>
            <person name="Lindner D.L."/>
        </authorList>
    </citation>
    <scope>NUCLEOTIDE SEQUENCE [LARGE SCALE GENOMIC DNA]</scope>
    <source>
        <strain evidence="1 2">UAMH 10579</strain>
    </source>
</reference>